<sequence length="200" mass="21938">MYPLPNQPGQTPVAGLAPYRLFHSKDLDETRSNVGRIFKPHALGVCGKRQRLDARMDHLAIGGISLNRLRYGADVSIEPECLDDFLLVQMPIAGSASIQCGARSIDSNPFTASVVTPSLPLHMRWQGDCDQLIVRIERRALETACGVQLGHALPKPLEFELAMNLRDGDGLAWHNLVLFLATSQFADNAAHHPLIAAQIE</sequence>
<accession>A0A366H5Y3</accession>
<keyword evidence="3" id="KW-1185">Reference proteome</keyword>
<dbReference type="Proteomes" id="UP000253628">
    <property type="component" value="Unassembled WGS sequence"/>
</dbReference>
<dbReference type="AlphaFoldDB" id="A0A366H5Y3"/>
<feature type="domain" description="Transcription regulator HTH AraC- type ligand binding" evidence="1">
    <location>
        <begin position="31"/>
        <end position="200"/>
    </location>
</feature>
<comment type="caution">
    <text evidence="2">The sequence shown here is derived from an EMBL/GenBank/DDBJ whole genome shotgun (WGS) entry which is preliminary data.</text>
</comment>
<evidence type="ECO:0000313" key="2">
    <source>
        <dbReference type="EMBL" id="RBP37500.1"/>
    </source>
</evidence>
<dbReference type="RefSeq" id="WP_242341866.1">
    <property type="nucleotide sequence ID" value="NZ_JACCEU010000006.1"/>
</dbReference>
<name>A0A366H5Y3_9BURK</name>
<dbReference type="EMBL" id="QNRQ01000009">
    <property type="protein sequence ID" value="RBP37500.1"/>
    <property type="molecule type" value="Genomic_DNA"/>
</dbReference>
<protein>
    <submittedName>
        <fullName evidence="2">AraC-like protein</fullName>
    </submittedName>
</protein>
<reference evidence="2 3" key="1">
    <citation type="submission" date="2018-06" db="EMBL/GenBank/DDBJ databases">
        <title>Genomic Encyclopedia of Type Strains, Phase IV (KMG-IV): sequencing the most valuable type-strain genomes for metagenomic binning, comparative biology and taxonomic classification.</title>
        <authorList>
            <person name="Goeker M."/>
        </authorList>
    </citation>
    <scope>NUCLEOTIDE SEQUENCE [LARGE SCALE GENOMIC DNA]</scope>
    <source>
        <strain evidence="2 3">DSM 25520</strain>
    </source>
</reference>
<dbReference type="InterPro" id="IPR035418">
    <property type="entry name" value="AraC-bd_2"/>
</dbReference>
<organism evidence="2 3">
    <name type="scientific">Eoetvoesiella caeni</name>
    <dbReference type="NCBI Taxonomy" id="645616"/>
    <lineage>
        <taxon>Bacteria</taxon>
        <taxon>Pseudomonadati</taxon>
        <taxon>Pseudomonadota</taxon>
        <taxon>Betaproteobacteria</taxon>
        <taxon>Burkholderiales</taxon>
        <taxon>Alcaligenaceae</taxon>
        <taxon>Eoetvoesiella</taxon>
    </lineage>
</organism>
<dbReference type="Pfam" id="PF14525">
    <property type="entry name" value="AraC_binding_2"/>
    <property type="match status" value="1"/>
</dbReference>
<proteinExistence type="predicted"/>
<evidence type="ECO:0000259" key="1">
    <source>
        <dbReference type="Pfam" id="PF14525"/>
    </source>
</evidence>
<gene>
    <name evidence="2" type="ORF">DFR37_10963</name>
</gene>
<evidence type="ECO:0000313" key="3">
    <source>
        <dbReference type="Proteomes" id="UP000253628"/>
    </source>
</evidence>